<evidence type="ECO:0000313" key="2">
    <source>
        <dbReference type="Proteomes" id="UP000013190"/>
    </source>
</evidence>
<gene>
    <name evidence="1" type="ORF">F992_01812</name>
</gene>
<evidence type="ECO:0000313" key="1">
    <source>
        <dbReference type="EMBL" id="ENU27205.1"/>
    </source>
</evidence>
<organism evidence="1 2">
    <name type="scientific">Acinetobacter modestus</name>
    <dbReference type="NCBI Taxonomy" id="1776740"/>
    <lineage>
        <taxon>Bacteria</taxon>
        <taxon>Pseudomonadati</taxon>
        <taxon>Pseudomonadota</taxon>
        <taxon>Gammaproteobacteria</taxon>
        <taxon>Moraxellales</taxon>
        <taxon>Moraxellaceae</taxon>
        <taxon>Acinetobacter</taxon>
    </lineage>
</organism>
<reference evidence="2" key="1">
    <citation type="submission" date="2013-02" db="EMBL/GenBank/DDBJ databases">
        <title>The Genome Sequence of Acinetobacter sp. NIPH 236.</title>
        <authorList>
            <consortium name="The Broad Institute Genome Sequencing Platform"/>
            <consortium name="The Broad Institute Genome Sequencing Center for Infectious Disease"/>
            <person name="Cerqueira G."/>
            <person name="Feldgarden M."/>
            <person name="Courvalin P."/>
            <person name="Perichon B."/>
            <person name="Grillot-Courvalin C."/>
            <person name="Clermont D."/>
            <person name="Rocha E."/>
            <person name="Yoon E.-J."/>
            <person name="Nemec A."/>
            <person name="Walker B."/>
            <person name="Young S.K."/>
            <person name="Zeng Q."/>
            <person name="Gargeya S."/>
            <person name="Fitzgerald M."/>
            <person name="Haas B."/>
            <person name="Abouelleil A."/>
            <person name="Alvarado L."/>
            <person name="Arachchi H.M."/>
            <person name="Berlin A.M."/>
            <person name="Chapman S.B."/>
            <person name="Dewar J."/>
            <person name="Goldberg J."/>
            <person name="Griggs A."/>
            <person name="Gujja S."/>
            <person name="Hansen M."/>
            <person name="Howarth C."/>
            <person name="Imamovic A."/>
            <person name="Larimer J."/>
            <person name="McCowan C."/>
            <person name="Murphy C."/>
            <person name="Neiman D."/>
            <person name="Pearson M."/>
            <person name="Priest M."/>
            <person name="Roberts A."/>
            <person name="Saif S."/>
            <person name="Shea T."/>
            <person name="Sisk P."/>
            <person name="Sykes S."/>
            <person name="Wortman J."/>
            <person name="Nusbaum C."/>
            <person name="Birren B."/>
        </authorList>
    </citation>
    <scope>NUCLEOTIDE SEQUENCE [LARGE SCALE GENOMIC DNA]</scope>
    <source>
        <strain evidence="2">NIPH 236</strain>
    </source>
</reference>
<reference evidence="1 2" key="2">
    <citation type="journal article" date="2016" name="Int. J. Syst. Evol. Microbiol.">
        <title>Taxonomy of haemolytic and/or proteolytic strains of the genus Acinetobacter with the proposal of Acinetobacter courvalinii sp. nov. (genomic species 14 sensu Bouvet &amp; Jeanjean), Acinetobacter dispersus sp. nov. (genomic species 17), Acinetobacter modestus sp. nov., Acinetobacter proteolyticus sp. nov. and Acinetobacter vivianii sp. nov.</title>
        <authorList>
            <person name="Nemec A."/>
            <person name="Radolfova-Krizova L."/>
            <person name="Maixnerova M."/>
            <person name="Vrestiakova E."/>
            <person name="Jezek P."/>
            <person name="Sedo O."/>
        </authorList>
    </citation>
    <scope>NUCLEOTIDE SEQUENCE [LARGE SCALE GENOMIC DNA]</scope>
    <source>
        <strain evidence="1 2">NIPH 236</strain>
    </source>
</reference>
<accession>A0ABP2TY72</accession>
<dbReference type="EMBL" id="APOJ01000023">
    <property type="protein sequence ID" value="ENU27205.1"/>
    <property type="molecule type" value="Genomic_DNA"/>
</dbReference>
<dbReference type="Proteomes" id="UP000013190">
    <property type="component" value="Unassembled WGS sequence"/>
</dbReference>
<protein>
    <submittedName>
        <fullName evidence="1">Uncharacterized protein</fullName>
    </submittedName>
</protein>
<sequence length="147" mass="17779">MTNNQLHTSQIEHRIIKELFLSIYFNDIERTIALKNKYPEVYLHRHNTIILDEGDEINIDLTNLTLLNKTIWNSTDWLNKIMPIVHKNQVKTEKMLHFWHTELKEENMPKKIIYNKYCDFFIVMIQMKKQKYLTNLCLTISKKALEK</sequence>
<comment type="caution">
    <text evidence="1">The sequence shown here is derived from an EMBL/GenBank/DDBJ whole genome shotgun (WGS) entry which is preliminary data.</text>
</comment>
<keyword evidence="2" id="KW-1185">Reference proteome</keyword>
<proteinExistence type="predicted"/>
<name>A0ABP2TY72_9GAMM</name>